<feature type="compositionally biased region" description="Basic and acidic residues" evidence="1">
    <location>
        <begin position="232"/>
        <end position="244"/>
    </location>
</feature>
<feature type="compositionally biased region" description="Basic and acidic residues" evidence="1">
    <location>
        <begin position="275"/>
        <end position="287"/>
    </location>
</feature>
<feature type="compositionally biased region" description="Polar residues" evidence="1">
    <location>
        <begin position="869"/>
        <end position="882"/>
    </location>
</feature>
<feature type="compositionally biased region" description="Basic and acidic residues" evidence="1">
    <location>
        <begin position="385"/>
        <end position="400"/>
    </location>
</feature>
<keyword evidence="3" id="KW-1185">Reference proteome</keyword>
<name>A0AAV4BJJ5_9GAST</name>
<dbReference type="EMBL" id="BLXT01005178">
    <property type="protein sequence ID" value="GFO20571.1"/>
    <property type="molecule type" value="Genomic_DNA"/>
</dbReference>
<feature type="compositionally biased region" description="Low complexity" evidence="1">
    <location>
        <begin position="330"/>
        <end position="341"/>
    </location>
</feature>
<feature type="region of interest" description="Disordered" evidence="1">
    <location>
        <begin position="20"/>
        <end position="455"/>
    </location>
</feature>
<sequence>MSSQAPTLTDIIQRHVHQADSIHEHDSQKIAGHAQPITRTSVDKGALVDSGEGSEEQGETYCLADQEHKSLTENCFDCPSSSSRKRHDLERRDRKARNIKGKSLASPTKNQTQTPGGEVGWGTKVDGRKSGSDSAVSVTSTDTNRASSGDQASTEWPAFSSPSMSEGSKASASSSPHRNAGSPTRSRSPELSRTVRLRQERRRREQDLKETRASLKKHHIGENNARVGSGRSRLEAEPSGKFLERMLAASTRSSFHSLGTIRSMEQRYGRKSQRSRGDKPKVTRSYESKSTSPTPMPEQESENRTKFGISRSIQNHTSSRSSRRSKSLEKSSGSKKSISASGENSLPGGEKSPARATLNFSVSFPSPPPSTSSPRGPMESPDFAADSHTKSDAAEPRERGGSTPDQRSQQSSSHIEPVSSSSSGNSRIPLSQGGGPDNKAVATAEEVERKTNTATNAILRDGLPDIPPLESATETCLLDWRAVFRVEMMRLRKEVNDFRQFCQSQIKLHASLVEKSLCTGVASETATPLNGVRAPDASRLGEQLKDLEQNMQLYQKKQQVLDLETELLAKEEQLSERQCHLEEYEKEILEVESMLNQRQAICDRRQRALFTLDEELQTLRQELEETREHIHSDGSIPESSSERARRNWDMVRRNLMDKQQLLETTVQKYRSELAAATSTIAGKDILITRLQSVAMENEEELNRREKRIQQLEAKLALTLSEARQLTERVHSSNGSNHINLNNSNGGTGFREALASSNPSRRGSGAAGGSSSLSFTDGGNNTGEEFASPFSTRFQGNHQTSADGPAEGTSGGNPYRLSFRGGNAMYRRPSNNAGSEQASEFGSIKPMADHGGGGVFQSGGPRMSRKRNSVSDNAISRLTLSTPRTDDKFGRGSSACVVQ</sequence>
<feature type="compositionally biased region" description="Low complexity" evidence="1">
    <location>
        <begin position="160"/>
        <end position="175"/>
    </location>
</feature>
<comment type="caution">
    <text evidence="2">The sequence shown here is derived from an EMBL/GenBank/DDBJ whole genome shotgun (WGS) entry which is preliminary data.</text>
</comment>
<reference evidence="2 3" key="1">
    <citation type="journal article" date="2021" name="Elife">
        <title>Chloroplast acquisition without the gene transfer in kleptoplastic sea slugs, Plakobranchus ocellatus.</title>
        <authorList>
            <person name="Maeda T."/>
            <person name="Takahashi S."/>
            <person name="Yoshida T."/>
            <person name="Shimamura S."/>
            <person name="Takaki Y."/>
            <person name="Nagai Y."/>
            <person name="Toyoda A."/>
            <person name="Suzuki Y."/>
            <person name="Arimoto A."/>
            <person name="Ishii H."/>
            <person name="Satoh N."/>
            <person name="Nishiyama T."/>
            <person name="Hasebe M."/>
            <person name="Maruyama T."/>
            <person name="Minagawa J."/>
            <person name="Obokata J."/>
            <person name="Shigenobu S."/>
        </authorList>
    </citation>
    <scope>NUCLEOTIDE SEQUENCE [LARGE SCALE GENOMIC DNA]</scope>
</reference>
<evidence type="ECO:0000313" key="2">
    <source>
        <dbReference type="EMBL" id="GFO20571.1"/>
    </source>
</evidence>
<feature type="compositionally biased region" description="Polar residues" evidence="1">
    <location>
        <begin position="144"/>
        <end position="154"/>
    </location>
</feature>
<accession>A0AAV4BJJ5</accession>
<evidence type="ECO:0000256" key="1">
    <source>
        <dbReference type="SAM" id="MobiDB-lite"/>
    </source>
</evidence>
<protein>
    <submittedName>
        <fullName evidence="2">Myosin-11-like isoform x2</fullName>
    </submittedName>
</protein>
<feature type="compositionally biased region" description="Polar residues" evidence="1">
    <location>
        <begin position="774"/>
        <end position="801"/>
    </location>
</feature>
<feature type="compositionally biased region" description="Polar residues" evidence="1">
    <location>
        <begin position="181"/>
        <end position="191"/>
    </location>
</feature>
<evidence type="ECO:0000313" key="3">
    <source>
        <dbReference type="Proteomes" id="UP000735302"/>
    </source>
</evidence>
<feature type="region of interest" description="Disordered" evidence="1">
    <location>
        <begin position="727"/>
        <end position="818"/>
    </location>
</feature>
<feature type="compositionally biased region" description="Low complexity" evidence="1">
    <location>
        <begin position="754"/>
        <end position="773"/>
    </location>
</feature>
<gene>
    <name evidence="2" type="ORF">PoB_004707600</name>
</gene>
<organism evidence="2 3">
    <name type="scientific">Plakobranchus ocellatus</name>
    <dbReference type="NCBI Taxonomy" id="259542"/>
    <lineage>
        <taxon>Eukaryota</taxon>
        <taxon>Metazoa</taxon>
        <taxon>Spiralia</taxon>
        <taxon>Lophotrochozoa</taxon>
        <taxon>Mollusca</taxon>
        <taxon>Gastropoda</taxon>
        <taxon>Heterobranchia</taxon>
        <taxon>Euthyneura</taxon>
        <taxon>Panpulmonata</taxon>
        <taxon>Sacoglossa</taxon>
        <taxon>Placobranchoidea</taxon>
        <taxon>Plakobranchidae</taxon>
        <taxon>Plakobranchus</taxon>
    </lineage>
</organism>
<feature type="compositionally biased region" description="Polar residues" evidence="1">
    <location>
        <begin position="105"/>
        <end position="115"/>
    </location>
</feature>
<feature type="region of interest" description="Disordered" evidence="1">
    <location>
        <begin position="856"/>
        <end position="898"/>
    </location>
</feature>
<dbReference type="AlphaFoldDB" id="A0AAV4BJJ5"/>
<feature type="compositionally biased region" description="Low complexity" evidence="1">
    <location>
        <begin position="408"/>
        <end position="423"/>
    </location>
</feature>
<feature type="compositionally biased region" description="Low complexity" evidence="1">
    <location>
        <begin position="132"/>
        <end position="143"/>
    </location>
</feature>
<feature type="compositionally biased region" description="Low complexity" evidence="1">
    <location>
        <begin position="731"/>
        <end position="744"/>
    </location>
</feature>
<feature type="compositionally biased region" description="Basic and acidic residues" evidence="1">
    <location>
        <begin position="202"/>
        <end position="213"/>
    </location>
</feature>
<dbReference type="Proteomes" id="UP000735302">
    <property type="component" value="Unassembled WGS sequence"/>
</dbReference>
<proteinExistence type="predicted"/>